<dbReference type="InterPro" id="IPR011010">
    <property type="entry name" value="DNA_brk_join_enz"/>
</dbReference>
<dbReference type="InterPro" id="IPR004107">
    <property type="entry name" value="Integrase_SAM-like_N"/>
</dbReference>
<keyword evidence="10" id="KW-1185">Reference proteome</keyword>
<accession>A0AAU8PYK5</accession>
<evidence type="ECO:0000256" key="1">
    <source>
        <dbReference type="ARBA" id="ARBA00003283"/>
    </source>
</evidence>
<evidence type="ECO:0000256" key="3">
    <source>
        <dbReference type="ARBA" id="ARBA00022908"/>
    </source>
</evidence>
<reference evidence="10" key="1">
    <citation type="submission" date="2011-05" db="EMBL/GenBank/DDBJ databases">
        <title>Complete sequence of Desulfotomaculum kuznetsovii DSM 6115.</title>
        <authorList>
            <person name="Lucas S."/>
            <person name="Han J."/>
            <person name="Lapidus A."/>
            <person name="Cheng J.-F."/>
            <person name="Goodwin L."/>
            <person name="Pitluck S."/>
            <person name="Peters L."/>
            <person name="Mikhailova N."/>
            <person name="Lu M."/>
            <person name="Saunders E."/>
            <person name="Han C."/>
            <person name="Tapia R."/>
            <person name="Land M."/>
            <person name="Hauser L."/>
            <person name="Kyrpides N."/>
            <person name="Ivanova N."/>
            <person name="Pagani I."/>
            <person name="Nazina T."/>
            <person name="Ivanova A."/>
            <person name="Parshina S."/>
            <person name="Kuever J."/>
            <person name="Muyzer G."/>
            <person name="Plugge C."/>
            <person name="Stams A."/>
            <person name="Woyke T."/>
        </authorList>
    </citation>
    <scope>NUCLEOTIDE SEQUENCE [LARGE SCALE GENOMIC DNA]</scope>
    <source>
        <strain evidence="10">DSM 6115 / VKM B-1805 / 17</strain>
    </source>
</reference>
<organism evidence="9 10">
    <name type="scientific">Desulfofundulus kuznetsovii (strain DSM 6115 / VKM B-1805 / 17)</name>
    <name type="common">Desulfotomaculum kuznetsovii</name>
    <dbReference type="NCBI Taxonomy" id="760568"/>
    <lineage>
        <taxon>Bacteria</taxon>
        <taxon>Bacillati</taxon>
        <taxon>Bacillota</taxon>
        <taxon>Clostridia</taxon>
        <taxon>Eubacteriales</taxon>
        <taxon>Peptococcaceae</taxon>
        <taxon>Desulfofundulus</taxon>
    </lineage>
</organism>
<gene>
    <name evidence="9" type="ordered locus">Desku_1562</name>
</gene>
<dbReference type="Gene3D" id="1.10.150.130">
    <property type="match status" value="1"/>
</dbReference>
<dbReference type="PANTHER" id="PTHR30629">
    <property type="entry name" value="PROPHAGE INTEGRASE"/>
    <property type="match status" value="1"/>
</dbReference>
<feature type="domain" description="Core-binding (CB)" evidence="8">
    <location>
        <begin position="62"/>
        <end position="142"/>
    </location>
</feature>
<dbReference type="AlphaFoldDB" id="A0AAU8PYK5"/>
<keyword evidence="4 6" id="KW-0238">DNA-binding</keyword>
<dbReference type="CDD" id="cd01189">
    <property type="entry name" value="INT_ICEBs1_C_like"/>
    <property type="match status" value="1"/>
</dbReference>
<dbReference type="SUPFAM" id="SSF56349">
    <property type="entry name" value="DNA breaking-rejoining enzymes"/>
    <property type="match status" value="1"/>
</dbReference>
<evidence type="ECO:0000256" key="2">
    <source>
        <dbReference type="ARBA" id="ARBA00008857"/>
    </source>
</evidence>
<keyword evidence="5" id="KW-0233">DNA recombination</keyword>
<dbReference type="Pfam" id="PF00589">
    <property type="entry name" value="Phage_integrase"/>
    <property type="match status" value="1"/>
</dbReference>
<dbReference type="InterPro" id="IPR010998">
    <property type="entry name" value="Integrase_recombinase_N"/>
</dbReference>
<name>A0AAU8PYK5_DESK7</name>
<feature type="domain" description="Tyr recombinase" evidence="7">
    <location>
        <begin position="163"/>
        <end position="360"/>
    </location>
</feature>
<evidence type="ECO:0000256" key="4">
    <source>
        <dbReference type="ARBA" id="ARBA00023125"/>
    </source>
</evidence>
<dbReference type="PROSITE" id="PS51900">
    <property type="entry name" value="CB"/>
    <property type="match status" value="1"/>
</dbReference>
<evidence type="ECO:0000259" key="7">
    <source>
        <dbReference type="PROSITE" id="PS51898"/>
    </source>
</evidence>
<evidence type="ECO:0000313" key="10">
    <source>
        <dbReference type="Proteomes" id="UP000009229"/>
    </source>
</evidence>
<dbReference type="Pfam" id="PF14659">
    <property type="entry name" value="Phage_int_SAM_3"/>
    <property type="match status" value="1"/>
</dbReference>
<comment type="function">
    <text evidence="1">Site-specific tyrosine recombinase, which acts by catalyzing the cutting and rejoining of the recombining DNA molecules.</text>
</comment>
<dbReference type="KEGG" id="dku:Desku_1562"/>
<dbReference type="InterPro" id="IPR044068">
    <property type="entry name" value="CB"/>
</dbReference>
<dbReference type="Gene3D" id="1.10.443.10">
    <property type="entry name" value="Intergrase catalytic core"/>
    <property type="match status" value="1"/>
</dbReference>
<protein>
    <submittedName>
        <fullName evidence="9">Integrase family protein</fullName>
    </submittedName>
</protein>
<evidence type="ECO:0000259" key="8">
    <source>
        <dbReference type="PROSITE" id="PS51900"/>
    </source>
</evidence>
<dbReference type="EMBL" id="CP002770">
    <property type="protein sequence ID" value="AEG15143.1"/>
    <property type="molecule type" value="Genomic_DNA"/>
</dbReference>
<dbReference type="GO" id="GO:0015074">
    <property type="term" value="P:DNA integration"/>
    <property type="evidence" value="ECO:0007669"/>
    <property type="project" value="UniProtKB-KW"/>
</dbReference>
<sequence length="370" mass="41535">MAQLRRKGPNKYLISIYLGRDAKGKRIYHRESFNGTPAQARQRAAELEAELKKRTGPAKLSMTVGQYLDTWLARIKNTVSERTYETYSWRIRRLREVLDRLPMYNLTAFDLQEALAGLHGALKPRTLKDLYNTLRTAMRQAVAWGLLASDPTAGLRVPRSPRQERRVLTRQELQAVLDAAKGYKYYLVIRLLALTGMRLGEVLGLKWQDIDFEKGTLTVKRAADVRYRTLKETKTSSSERTLKLDAETIALLKMHKKNSGKVRSLAGKRSDLVFASPDGRPVKEGAIRKTLNRALEKAHLPHIRIHDLRHTAGSLLLDAGYSFPVVAAFLGHSSPATTAAVYAHAVRKGGSVADLLAEADQSADQNQKNR</sequence>
<proteinExistence type="inferred from homology"/>
<dbReference type="InterPro" id="IPR002104">
    <property type="entry name" value="Integrase_catalytic"/>
</dbReference>
<evidence type="ECO:0000256" key="6">
    <source>
        <dbReference type="PROSITE-ProRule" id="PRU01248"/>
    </source>
</evidence>
<dbReference type="Proteomes" id="UP000009229">
    <property type="component" value="Chromosome"/>
</dbReference>
<comment type="similarity">
    <text evidence="2">Belongs to the 'phage' integrase family.</text>
</comment>
<dbReference type="RefSeq" id="WP_013822658.1">
    <property type="nucleotide sequence ID" value="NC_015573.1"/>
</dbReference>
<dbReference type="PANTHER" id="PTHR30629:SF2">
    <property type="entry name" value="PROPHAGE INTEGRASE INTS-RELATED"/>
    <property type="match status" value="1"/>
</dbReference>
<evidence type="ECO:0000313" key="9">
    <source>
        <dbReference type="EMBL" id="AEG15143.1"/>
    </source>
</evidence>
<dbReference type="GO" id="GO:0003677">
    <property type="term" value="F:DNA binding"/>
    <property type="evidence" value="ECO:0007669"/>
    <property type="project" value="UniProtKB-UniRule"/>
</dbReference>
<dbReference type="GO" id="GO:0006310">
    <property type="term" value="P:DNA recombination"/>
    <property type="evidence" value="ECO:0007669"/>
    <property type="project" value="UniProtKB-KW"/>
</dbReference>
<keyword evidence="3" id="KW-0229">DNA integration</keyword>
<dbReference type="PROSITE" id="PS51898">
    <property type="entry name" value="TYR_RECOMBINASE"/>
    <property type="match status" value="1"/>
</dbReference>
<evidence type="ECO:0000256" key="5">
    <source>
        <dbReference type="ARBA" id="ARBA00023172"/>
    </source>
</evidence>
<dbReference type="InterPro" id="IPR013762">
    <property type="entry name" value="Integrase-like_cat_sf"/>
</dbReference>
<dbReference type="InterPro" id="IPR050808">
    <property type="entry name" value="Phage_Integrase"/>
</dbReference>